<evidence type="ECO:0000259" key="1">
    <source>
        <dbReference type="Pfam" id="PF01514"/>
    </source>
</evidence>
<dbReference type="InterPro" id="IPR006182">
    <property type="entry name" value="FliF_N_dom"/>
</dbReference>
<evidence type="ECO:0000313" key="3">
    <source>
        <dbReference type="Proteomes" id="UP000075538"/>
    </source>
</evidence>
<name>A0A149VI49_9PROT</name>
<dbReference type="EMBL" id="LHZZ01000138">
    <property type="protein sequence ID" value="KXV79854.1"/>
    <property type="molecule type" value="Genomic_DNA"/>
</dbReference>
<sequence length="66" mass="7045">MGAAGVALMFMLGLFVFRGSTQPNALLYGGLDLGESAEMMEHLSKAHISATTNQDGTNIYVPRDKV</sequence>
<evidence type="ECO:0000313" key="2">
    <source>
        <dbReference type="EMBL" id="KXV79854.1"/>
    </source>
</evidence>
<dbReference type="AlphaFoldDB" id="A0A149VI49"/>
<organism evidence="2 3">
    <name type="scientific">Acetobacter malorum</name>
    <dbReference type="NCBI Taxonomy" id="178901"/>
    <lineage>
        <taxon>Bacteria</taxon>
        <taxon>Pseudomonadati</taxon>
        <taxon>Pseudomonadota</taxon>
        <taxon>Alphaproteobacteria</taxon>
        <taxon>Acetobacterales</taxon>
        <taxon>Acetobacteraceae</taxon>
        <taxon>Acetobacter</taxon>
    </lineage>
</organism>
<protein>
    <recommendedName>
        <fullName evidence="1">Flagellar M-ring N-terminal domain-containing protein</fullName>
    </recommendedName>
</protein>
<dbReference type="Pfam" id="PF01514">
    <property type="entry name" value="YscJ_FliF"/>
    <property type="match status" value="1"/>
</dbReference>
<comment type="caution">
    <text evidence="2">The sequence shown here is derived from an EMBL/GenBank/DDBJ whole genome shotgun (WGS) entry which is preliminary data.</text>
</comment>
<feature type="non-terminal residue" evidence="2">
    <location>
        <position position="66"/>
    </location>
</feature>
<reference evidence="2 3" key="1">
    <citation type="submission" date="2015-06" db="EMBL/GenBank/DDBJ databases">
        <title>Improved classification and identification of acetic acid bacteria using matrix-assisted laser desorption/ionization time-of-flight mass spectrometry; Gluconobacter nephelii and Gluconobacter uchimurae are later heterotypic synonyms of Gluconobacter japonicus and Gluconobacter oxydans, respectively.</title>
        <authorList>
            <person name="Li L."/>
            <person name="Cleenwerck I."/>
            <person name="De Vuyst L."/>
            <person name="Vandamme P."/>
        </authorList>
    </citation>
    <scope>NUCLEOTIDE SEQUENCE [LARGE SCALE GENOMIC DNA]</scope>
    <source>
        <strain evidence="2 3">LMG 1604</strain>
    </source>
</reference>
<dbReference type="Proteomes" id="UP000075538">
    <property type="component" value="Unassembled WGS sequence"/>
</dbReference>
<proteinExistence type="predicted"/>
<gene>
    <name evidence="2" type="ORF">AD953_00835</name>
</gene>
<feature type="domain" description="Flagellar M-ring N-terminal" evidence="1">
    <location>
        <begin position="23"/>
        <end position="66"/>
    </location>
</feature>
<accession>A0A149VI49</accession>